<evidence type="ECO:0000259" key="2">
    <source>
        <dbReference type="Pfam" id="PF00149"/>
    </source>
</evidence>
<protein>
    <submittedName>
        <fullName evidence="4">Purple acid Phosphatase, N-terminal domain</fullName>
    </submittedName>
</protein>
<dbReference type="SUPFAM" id="SSF56300">
    <property type="entry name" value="Metallo-dependent phosphatases"/>
    <property type="match status" value="1"/>
</dbReference>
<name>A0A1N7PID9_9BACT</name>
<dbReference type="GO" id="GO:0003993">
    <property type="term" value="F:acid phosphatase activity"/>
    <property type="evidence" value="ECO:0007669"/>
    <property type="project" value="InterPro"/>
</dbReference>
<dbReference type="GO" id="GO:0046872">
    <property type="term" value="F:metal ion binding"/>
    <property type="evidence" value="ECO:0007669"/>
    <property type="project" value="InterPro"/>
</dbReference>
<dbReference type="SUPFAM" id="SSF49363">
    <property type="entry name" value="Purple acid phosphatase, N-terminal domain"/>
    <property type="match status" value="1"/>
</dbReference>
<dbReference type="PANTHER" id="PTHR22953">
    <property type="entry name" value="ACID PHOSPHATASE RELATED"/>
    <property type="match status" value="1"/>
</dbReference>
<accession>A0A1N7PID9</accession>
<sequence length="426" mass="49540">MRVSLIVFFMINLCFAYGQSIEKNTPPENLLIPYKAGVVPDRIILSLGSNTESERLINWRTDTTAKEQYIEISEQDGSVDFYKKKLNFKAESKLFVNLQNDSAYYHQIKLHDLEKGKKYSYRVGYEGFWSPWFDFEVESQNGDFQFIYLGDAQNDLLPLWSRVIHNAYKQASNSTMILHVGDLINHSQNDYEWAEWFHAASPIIQKIPQVIVPGNHEYIKDDDGNKLGLSPFWDAHFNFPKNGPSELRNQAYYFDYGNCKFIFLNSNEKLEIQASWLEKILENNEKNWTIIMFHHPVVSGASGRINEGVLKNWKPILDRYQVDLVLQGHDHVYGRGNEVISGLDQWNEYTGTVYVVSVAGRKMYPLGNHPWMQKKAENLQTYQIVTVQKESILFDTYKTNGDLFDSFEIKKLTNGDKQLIERLPQQ</sequence>
<dbReference type="AlphaFoldDB" id="A0A1N7PID9"/>
<keyword evidence="5" id="KW-1185">Reference proteome</keyword>
<dbReference type="EMBL" id="FTOP01000016">
    <property type="protein sequence ID" value="SIT10306.1"/>
    <property type="molecule type" value="Genomic_DNA"/>
</dbReference>
<dbReference type="InterPro" id="IPR004843">
    <property type="entry name" value="Calcineurin-like_PHP"/>
</dbReference>
<dbReference type="InterPro" id="IPR015914">
    <property type="entry name" value="PAPs_N"/>
</dbReference>
<evidence type="ECO:0000313" key="4">
    <source>
        <dbReference type="EMBL" id="SIT10306.1"/>
    </source>
</evidence>
<dbReference type="Pfam" id="PF16656">
    <property type="entry name" value="Pur_ac_phosph_N"/>
    <property type="match status" value="1"/>
</dbReference>
<feature type="domain" description="Calcineurin-like phosphoesterase" evidence="2">
    <location>
        <begin position="162"/>
        <end position="333"/>
    </location>
</feature>
<dbReference type="Gene3D" id="2.60.40.380">
    <property type="entry name" value="Purple acid phosphatase-like, N-terminal"/>
    <property type="match status" value="1"/>
</dbReference>
<dbReference type="InterPro" id="IPR029052">
    <property type="entry name" value="Metallo-depent_PP-like"/>
</dbReference>
<dbReference type="Gene3D" id="3.60.21.10">
    <property type="match status" value="1"/>
</dbReference>
<organism evidence="4 5">
    <name type="scientific">Belliella pelovolcani</name>
    <dbReference type="NCBI Taxonomy" id="529505"/>
    <lineage>
        <taxon>Bacteria</taxon>
        <taxon>Pseudomonadati</taxon>
        <taxon>Bacteroidota</taxon>
        <taxon>Cytophagia</taxon>
        <taxon>Cytophagales</taxon>
        <taxon>Cyclobacteriaceae</taxon>
        <taxon>Belliella</taxon>
    </lineage>
</organism>
<dbReference type="Pfam" id="PF00149">
    <property type="entry name" value="Metallophos"/>
    <property type="match status" value="1"/>
</dbReference>
<dbReference type="OrthoDB" id="9809781at2"/>
<evidence type="ECO:0000256" key="1">
    <source>
        <dbReference type="ARBA" id="ARBA00022729"/>
    </source>
</evidence>
<dbReference type="InterPro" id="IPR008963">
    <property type="entry name" value="Purple_acid_Pase-like_N"/>
</dbReference>
<gene>
    <name evidence="4" type="ORF">SAMN05421761_11683</name>
</gene>
<dbReference type="Proteomes" id="UP000186026">
    <property type="component" value="Unassembled WGS sequence"/>
</dbReference>
<dbReference type="InterPro" id="IPR039331">
    <property type="entry name" value="PAPs-like"/>
</dbReference>
<proteinExistence type="predicted"/>
<keyword evidence="1" id="KW-0732">Signal</keyword>
<evidence type="ECO:0000259" key="3">
    <source>
        <dbReference type="Pfam" id="PF16656"/>
    </source>
</evidence>
<reference evidence="5" key="1">
    <citation type="submission" date="2017-01" db="EMBL/GenBank/DDBJ databases">
        <authorList>
            <person name="Varghese N."/>
            <person name="Submissions S."/>
        </authorList>
    </citation>
    <scope>NUCLEOTIDE SEQUENCE [LARGE SCALE GENOMIC DNA]</scope>
    <source>
        <strain evidence="5">DSM 46698</strain>
    </source>
</reference>
<feature type="domain" description="Purple acid phosphatase N-terminal" evidence="3">
    <location>
        <begin position="40"/>
        <end position="136"/>
    </location>
</feature>
<dbReference type="PANTHER" id="PTHR22953:SF153">
    <property type="entry name" value="PURPLE ACID PHOSPHATASE"/>
    <property type="match status" value="1"/>
</dbReference>
<dbReference type="STRING" id="529505.SAMN05421761_11683"/>
<evidence type="ECO:0000313" key="5">
    <source>
        <dbReference type="Proteomes" id="UP000186026"/>
    </source>
</evidence>